<reference evidence="2 3" key="1">
    <citation type="submission" date="2023-12" db="EMBL/GenBank/DDBJ databases">
        <title>Novel species of the genus Arcicella isolated from rivers.</title>
        <authorList>
            <person name="Lu H."/>
        </authorList>
    </citation>
    <scope>NUCLEOTIDE SEQUENCE [LARGE SCALE GENOMIC DNA]</scope>
    <source>
        <strain evidence="2 3">LMG 21963</strain>
    </source>
</reference>
<feature type="signal peptide" evidence="1">
    <location>
        <begin position="1"/>
        <end position="20"/>
    </location>
</feature>
<keyword evidence="1" id="KW-0732">Signal</keyword>
<evidence type="ECO:0000313" key="3">
    <source>
        <dbReference type="Proteomes" id="UP001304671"/>
    </source>
</evidence>
<dbReference type="EMBL" id="JAYFUL010000002">
    <property type="protein sequence ID" value="MEA5256708.1"/>
    <property type="molecule type" value="Genomic_DNA"/>
</dbReference>
<feature type="chain" id="PRO_5047534589" description="Conjugative transposon protein TraO" evidence="1">
    <location>
        <begin position="21"/>
        <end position="198"/>
    </location>
</feature>
<evidence type="ECO:0000256" key="1">
    <source>
        <dbReference type="SAM" id="SignalP"/>
    </source>
</evidence>
<gene>
    <name evidence="2" type="ORF">VB264_02860</name>
</gene>
<evidence type="ECO:0000313" key="2">
    <source>
        <dbReference type="EMBL" id="MEA5256708.1"/>
    </source>
</evidence>
<accession>A0ABU5QI24</accession>
<evidence type="ECO:0008006" key="4">
    <source>
        <dbReference type="Google" id="ProtNLM"/>
    </source>
</evidence>
<protein>
    <recommendedName>
        <fullName evidence="4">Conjugative transposon protein TraO</fullName>
    </recommendedName>
</protein>
<comment type="caution">
    <text evidence="2">The sequence shown here is derived from an EMBL/GenBank/DDBJ whole genome shotgun (WGS) entry which is preliminary data.</text>
</comment>
<dbReference type="Proteomes" id="UP001304671">
    <property type="component" value="Unassembled WGS sequence"/>
</dbReference>
<sequence>MKTPFFVFLFFLLFSKTAFAQENPIVTFQQERIHLNQHGMKVLGSWAGVNLITNGILRANTTTGSNRYFYEMNIYWNVVNGTLAGLGLLQNKNQDYSNSGVLLSLEEQHAIEKTFLINSGLDVAYVMTGVYLLEKSKNSTDQEERLKGYGQSVILQGGFLLLFDGIMYGVHRSHYTKNKRIFQHIIFTGNQLGLVWKF</sequence>
<dbReference type="InterPro" id="IPR054261">
    <property type="entry name" value="DUF6992"/>
</dbReference>
<organism evidence="2 3">
    <name type="scientific">Arcicella aquatica</name>
    <dbReference type="NCBI Taxonomy" id="217141"/>
    <lineage>
        <taxon>Bacteria</taxon>
        <taxon>Pseudomonadati</taxon>
        <taxon>Bacteroidota</taxon>
        <taxon>Cytophagia</taxon>
        <taxon>Cytophagales</taxon>
        <taxon>Flectobacillaceae</taxon>
        <taxon>Arcicella</taxon>
    </lineage>
</organism>
<name>A0ABU5QI24_9BACT</name>
<dbReference type="RefSeq" id="WP_323246592.1">
    <property type="nucleotide sequence ID" value="NZ_JAYFUL010000002.1"/>
</dbReference>
<dbReference type="Pfam" id="PF22503">
    <property type="entry name" value="DUF6992"/>
    <property type="match status" value="1"/>
</dbReference>
<proteinExistence type="predicted"/>
<keyword evidence="3" id="KW-1185">Reference proteome</keyword>